<dbReference type="InterPro" id="IPR036259">
    <property type="entry name" value="MFS_trans_sf"/>
</dbReference>
<feature type="transmembrane region" description="Helical" evidence="6">
    <location>
        <begin position="358"/>
        <end position="377"/>
    </location>
</feature>
<dbReference type="Proteomes" id="UP000321337">
    <property type="component" value="Unassembled WGS sequence"/>
</dbReference>
<gene>
    <name evidence="7" type="ORF">TPL01_26490</name>
</gene>
<dbReference type="EMBL" id="BKAD01000030">
    <property type="protein sequence ID" value="GEP31511.1"/>
    <property type="molecule type" value="Genomic_DNA"/>
</dbReference>
<dbReference type="InterPro" id="IPR001958">
    <property type="entry name" value="Tet-R_TetA/multi-R_MdtG-like"/>
</dbReference>
<feature type="transmembrane region" description="Helical" evidence="6">
    <location>
        <begin position="295"/>
        <end position="312"/>
    </location>
</feature>
<feature type="transmembrane region" description="Helical" evidence="6">
    <location>
        <begin position="264"/>
        <end position="283"/>
    </location>
</feature>
<evidence type="ECO:0000256" key="3">
    <source>
        <dbReference type="ARBA" id="ARBA00022692"/>
    </source>
</evidence>
<feature type="transmembrane region" description="Helical" evidence="6">
    <location>
        <begin position="162"/>
        <end position="184"/>
    </location>
</feature>
<evidence type="ECO:0000256" key="1">
    <source>
        <dbReference type="ARBA" id="ARBA00004651"/>
    </source>
</evidence>
<comment type="subcellular location">
    <subcellularLocation>
        <location evidence="1">Cell membrane</location>
        <topology evidence="1">Multi-pass membrane protein</topology>
    </subcellularLocation>
</comment>
<feature type="transmembrane region" description="Helical" evidence="6">
    <location>
        <begin position="230"/>
        <end position="252"/>
    </location>
</feature>
<dbReference type="PRINTS" id="PR01035">
    <property type="entry name" value="TCRTETA"/>
</dbReference>
<comment type="caution">
    <text evidence="7">The sequence shown here is derived from an EMBL/GenBank/DDBJ whole genome shotgun (WGS) entry which is preliminary data.</text>
</comment>
<dbReference type="SUPFAM" id="SSF103473">
    <property type="entry name" value="MFS general substrate transporter"/>
    <property type="match status" value="1"/>
</dbReference>
<dbReference type="PANTHER" id="PTHR23513:SF6">
    <property type="entry name" value="MAJOR FACILITATOR SUPERFAMILY ASSOCIATED DOMAIN-CONTAINING PROTEIN"/>
    <property type="match status" value="1"/>
</dbReference>
<reference evidence="7 8" key="1">
    <citation type="submission" date="2019-07" db="EMBL/GenBank/DDBJ databases">
        <title>Whole genome shotgun sequence of Thiobacillus plumbophilus NBRC 107929.</title>
        <authorList>
            <person name="Hosoyama A."/>
            <person name="Uohara A."/>
            <person name="Ohji S."/>
            <person name="Ichikawa N."/>
        </authorList>
    </citation>
    <scope>NUCLEOTIDE SEQUENCE [LARGE SCALE GENOMIC DNA]</scope>
    <source>
        <strain evidence="7 8">NBRC 107929</strain>
    </source>
</reference>
<keyword evidence="4 6" id="KW-1133">Transmembrane helix</keyword>
<evidence type="ECO:0000256" key="4">
    <source>
        <dbReference type="ARBA" id="ARBA00022989"/>
    </source>
</evidence>
<sequence length="410" mass="44012">MKLWPGQLKVLAYRPVRVLWGGLLLSAIGDEFYRIAIVWLGTSLIGTDAGYLSAIQAAATLIFSLTAGIWADAWEHRRTMIGADCLRGLLVLFPVLWVQTIPLSIWMLVPVAILVPSLSAFFDPALQSSIPVLVRDRDLLGATNGLFEATRRMARLIGASSIGLLSSIVPILHFFTIDAVTFFLSAAAVSSLRRDLPPTSAERVHPAARSLRASVAGGFAALRPHALLKYALLTSGVVNGAWQVGFVLGVALELQHQRPGNIGAFGLMIAAYGAGSVLSNMLVGSFRSYRPALPMFAGRIVGGISFVALAFAPNLAVALGLAAMMGVGAPMSNIPLLNLLQTTFSETRIGQVYRIKMVSEWGCILVALLISPFLFRHLSIERVIALCGMVVLSVGVTGLLKFVRLKRRLV</sequence>
<dbReference type="PANTHER" id="PTHR23513">
    <property type="entry name" value="INTEGRAL MEMBRANE EFFLUX PROTEIN-RELATED"/>
    <property type="match status" value="1"/>
</dbReference>
<keyword evidence="5 6" id="KW-0472">Membrane</keyword>
<dbReference type="GO" id="GO:0005886">
    <property type="term" value="C:plasma membrane"/>
    <property type="evidence" value="ECO:0007669"/>
    <property type="project" value="UniProtKB-SubCell"/>
</dbReference>
<proteinExistence type="predicted"/>
<feature type="transmembrane region" description="Helical" evidence="6">
    <location>
        <begin position="90"/>
        <end position="115"/>
    </location>
</feature>
<dbReference type="GO" id="GO:0022857">
    <property type="term" value="F:transmembrane transporter activity"/>
    <property type="evidence" value="ECO:0007669"/>
    <property type="project" value="InterPro"/>
</dbReference>
<dbReference type="InterPro" id="IPR011701">
    <property type="entry name" value="MFS"/>
</dbReference>
<dbReference type="OrthoDB" id="5494559at2"/>
<dbReference type="Pfam" id="PF07690">
    <property type="entry name" value="MFS_1"/>
    <property type="match status" value="1"/>
</dbReference>
<dbReference type="AlphaFoldDB" id="A0A512LBJ3"/>
<keyword evidence="3 6" id="KW-0812">Transmembrane</keyword>
<feature type="transmembrane region" description="Helical" evidence="6">
    <location>
        <begin position="49"/>
        <end position="70"/>
    </location>
</feature>
<evidence type="ECO:0000256" key="5">
    <source>
        <dbReference type="ARBA" id="ARBA00023136"/>
    </source>
</evidence>
<organism evidence="7 8">
    <name type="scientific">Sulfuriferula plumbiphila</name>
    <dbReference type="NCBI Taxonomy" id="171865"/>
    <lineage>
        <taxon>Bacteria</taxon>
        <taxon>Pseudomonadati</taxon>
        <taxon>Pseudomonadota</taxon>
        <taxon>Betaproteobacteria</taxon>
        <taxon>Nitrosomonadales</taxon>
        <taxon>Sulfuricellaceae</taxon>
        <taxon>Sulfuriferula</taxon>
    </lineage>
</organism>
<dbReference type="RefSeq" id="WP_147074473.1">
    <property type="nucleotide sequence ID" value="NZ_AP021884.1"/>
</dbReference>
<accession>A0A512LBJ3</accession>
<keyword evidence="2" id="KW-1003">Cell membrane</keyword>
<evidence type="ECO:0000313" key="7">
    <source>
        <dbReference type="EMBL" id="GEP31511.1"/>
    </source>
</evidence>
<name>A0A512LBJ3_9PROT</name>
<feature type="transmembrane region" description="Helical" evidence="6">
    <location>
        <begin position="383"/>
        <end position="403"/>
    </location>
</feature>
<keyword evidence="8" id="KW-1185">Reference proteome</keyword>
<evidence type="ECO:0000313" key="8">
    <source>
        <dbReference type="Proteomes" id="UP000321337"/>
    </source>
</evidence>
<evidence type="ECO:0000256" key="6">
    <source>
        <dbReference type="SAM" id="Phobius"/>
    </source>
</evidence>
<protein>
    <submittedName>
        <fullName evidence="7">MFS transporter</fullName>
    </submittedName>
</protein>
<dbReference type="CDD" id="cd06173">
    <property type="entry name" value="MFS_MefA_like"/>
    <property type="match status" value="1"/>
</dbReference>
<dbReference type="Gene3D" id="1.20.1250.20">
    <property type="entry name" value="MFS general substrate transporter like domains"/>
    <property type="match status" value="1"/>
</dbReference>
<evidence type="ECO:0000256" key="2">
    <source>
        <dbReference type="ARBA" id="ARBA00022475"/>
    </source>
</evidence>